<sequence>MILKFSSLLYHVSVCLPPVGMAECSEIILWGY</sequence>
<organism evidence="1">
    <name type="scientific">Rhizophora mucronata</name>
    <name type="common">Asiatic mangrove</name>
    <dbReference type="NCBI Taxonomy" id="61149"/>
    <lineage>
        <taxon>Eukaryota</taxon>
        <taxon>Viridiplantae</taxon>
        <taxon>Streptophyta</taxon>
        <taxon>Embryophyta</taxon>
        <taxon>Tracheophyta</taxon>
        <taxon>Spermatophyta</taxon>
        <taxon>Magnoliopsida</taxon>
        <taxon>eudicotyledons</taxon>
        <taxon>Gunneridae</taxon>
        <taxon>Pentapetalae</taxon>
        <taxon>rosids</taxon>
        <taxon>fabids</taxon>
        <taxon>Malpighiales</taxon>
        <taxon>Rhizophoraceae</taxon>
        <taxon>Rhizophora</taxon>
    </lineage>
</organism>
<evidence type="ECO:0000313" key="1">
    <source>
        <dbReference type="EMBL" id="MBW84820.1"/>
    </source>
</evidence>
<name>A0A2P2IUC9_RHIMU</name>
<protein>
    <submittedName>
        <fullName evidence="1">Profilin-like</fullName>
    </submittedName>
</protein>
<dbReference type="AlphaFoldDB" id="A0A2P2IUC9"/>
<reference evidence="1" key="1">
    <citation type="submission" date="2018-02" db="EMBL/GenBank/DDBJ databases">
        <title>Rhizophora mucronata_Transcriptome.</title>
        <authorList>
            <person name="Meera S.P."/>
            <person name="Sreeshan A."/>
            <person name="Augustine A."/>
        </authorList>
    </citation>
    <scope>NUCLEOTIDE SEQUENCE</scope>
    <source>
        <tissue evidence="1">Leaf</tissue>
    </source>
</reference>
<proteinExistence type="predicted"/>
<accession>A0A2P2IUC9</accession>
<dbReference type="EMBL" id="GGEC01004337">
    <property type="protein sequence ID" value="MBW84820.1"/>
    <property type="molecule type" value="Transcribed_RNA"/>
</dbReference>